<evidence type="ECO:0000256" key="4">
    <source>
        <dbReference type="ARBA" id="ARBA00022898"/>
    </source>
</evidence>
<evidence type="ECO:0000256" key="5">
    <source>
        <dbReference type="ARBA" id="ARBA00023239"/>
    </source>
</evidence>
<dbReference type="SUPFAM" id="SSF53383">
    <property type="entry name" value="PLP-dependent transferases"/>
    <property type="match status" value="1"/>
</dbReference>
<dbReference type="InterPro" id="IPR052357">
    <property type="entry name" value="Orn_Lys_Arg_decarboxylase-I"/>
</dbReference>
<dbReference type="RefSeq" id="WP_263074630.1">
    <property type="nucleotide sequence ID" value="NZ_JAOUSF010000008.1"/>
</dbReference>
<organism evidence="8 9">
    <name type="scientific">Perspicuibacillus lycopersici</name>
    <dbReference type="NCBI Taxonomy" id="1325689"/>
    <lineage>
        <taxon>Bacteria</taxon>
        <taxon>Bacillati</taxon>
        <taxon>Bacillota</taxon>
        <taxon>Bacilli</taxon>
        <taxon>Bacillales</taxon>
        <taxon>Bacillaceae</taxon>
        <taxon>Perspicuibacillus</taxon>
    </lineage>
</organism>
<dbReference type="Gene3D" id="3.90.100.10">
    <property type="entry name" value="Orn/Lys/Arg decarboxylase, C-terminal domain"/>
    <property type="match status" value="1"/>
</dbReference>
<dbReference type="GO" id="GO:0008483">
    <property type="term" value="F:transaminase activity"/>
    <property type="evidence" value="ECO:0007669"/>
    <property type="project" value="UniProtKB-KW"/>
</dbReference>
<protein>
    <submittedName>
        <fullName evidence="8">Aminotransferase class I/II-fold pyridoxal phosphate-dependent enzyme</fullName>
    </submittedName>
</protein>
<dbReference type="Proteomes" id="UP001209318">
    <property type="component" value="Unassembled WGS sequence"/>
</dbReference>
<dbReference type="InterPro" id="IPR000310">
    <property type="entry name" value="Orn/Lys/Arg_deCO2ase_major_dom"/>
</dbReference>
<sequence length="487" mass="55033">MEKKMMMPLVQALINHNKNQPVSFHVPGHKNGMLLSQDQEITPFFQAIMQIDQTELSRLDDLHAPEGAIEEAQQLLSDLYNTNSSFFLVNGSTVGNIAMILATFREGDEVLVQRNSHQSIMNGLELANVQPIFLAPNIDKTRQISGEVEVSFVKEALEKYPNIKGIILTNPNYYGINYSIKEIINLAHSRSIPVLVDEAHGAHFVIGEPFPKSALEYGADIVVHSAHKTLPAMTMGSYLHFNSSLISLQKVKDYLRMLQSSSPSYPIMASLDYARGYVASYTKEDLKFLVGQIRSFMEELDKLKDITVIKGHEYYIDPLKITIQSTMGFSGYALQRALEEQSIFAELADLRNVLLIFPLLKSGVEYPIKDTIIRIKKAIKSLQDSKLHWNSDMDILQYEGIRLSHSKANYQKLNQTEKEVVPFEQSVGQISFENIIPYPPGIPVILKGEIIVDEHILLIEKLVMVGAKFHGGDWIKERKIMIVKNEM</sequence>
<evidence type="ECO:0000313" key="8">
    <source>
        <dbReference type="EMBL" id="MCU9615312.1"/>
    </source>
</evidence>
<dbReference type="InterPro" id="IPR015421">
    <property type="entry name" value="PyrdxlP-dep_Trfase_major"/>
</dbReference>
<dbReference type="GO" id="GO:0016831">
    <property type="term" value="F:carboxy-lyase activity"/>
    <property type="evidence" value="ECO:0007669"/>
    <property type="project" value="UniProtKB-KW"/>
</dbReference>
<keyword evidence="8" id="KW-0808">Transferase</keyword>
<dbReference type="Pfam" id="PF03711">
    <property type="entry name" value="OKR_DC_1_C"/>
    <property type="match status" value="1"/>
</dbReference>
<comment type="caution">
    <text evidence="8">The sequence shown here is derived from an EMBL/GenBank/DDBJ whole genome shotgun (WGS) entry which is preliminary data.</text>
</comment>
<feature type="domain" description="Orn/Lys/Arg decarboxylase C-terminal" evidence="7">
    <location>
        <begin position="407"/>
        <end position="460"/>
    </location>
</feature>
<comment type="similarity">
    <text evidence="2">Belongs to the Orn/Lys/Arg decarboxylase class-I family.</text>
</comment>
<keyword evidence="8" id="KW-0032">Aminotransferase</keyword>
<evidence type="ECO:0000256" key="2">
    <source>
        <dbReference type="ARBA" id="ARBA00010671"/>
    </source>
</evidence>
<gene>
    <name evidence="8" type="ORF">OEV98_17430</name>
</gene>
<evidence type="ECO:0000256" key="3">
    <source>
        <dbReference type="ARBA" id="ARBA00022793"/>
    </source>
</evidence>
<dbReference type="SUPFAM" id="SSF55904">
    <property type="entry name" value="Ornithine decarboxylase C-terminal domain"/>
    <property type="match status" value="1"/>
</dbReference>
<reference evidence="8" key="1">
    <citation type="submission" date="2022-10" db="EMBL/GenBank/DDBJ databases">
        <title>Description of Fervidibacillus gen. nov. in the family Fervidibacillaceae fam. nov. with two species, Fervidibacillus albus sp. nov., and Fervidibacillus halotolerans sp. nov., isolated from tidal flat sediments.</title>
        <authorList>
            <person name="Kwon K.K."/>
            <person name="Yang S.-H."/>
        </authorList>
    </citation>
    <scope>NUCLEOTIDE SEQUENCE</scope>
    <source>
        <strain evidence="8">JCM 19140</strain>
    </source>
</reference>
<proteinExistence type="inferred from homology"/>
<name>A0AAE3LPV1_9BACI</name>
<keyword evidence="5" id="KW-0456">Lyase</keyword>
<keyword evidence="9" id="KW-1185">Reference proteome</keyword>
<dbReference type="Pfam" id="PF01276">
    <property type="entry name" value="OKR_DC_1"/>
    <property type="match status" value="1"/>
</dbReference>
<dbReference type="InterPro" id="IPR008286">
    <property type="entry name" value="Prn/Lys/Arg_de-COase_C"/>
</dbReference>
<evidence type="ECO:0000259" key="6">
    <source>
        <dbReference type="Pfam" id="PF01276"/>
    </source>
</evidence>
<dbReference type="PANTHER" id="PTHR43277:SF3">
    <property type="entry name" value="DECARBOXYLASE, PUTATIVE-RELATED"/>
    <property type="match status" value="1"/>
</dbReference>
<evidence type="ECO:0000259" key="7">
    <source>
        <dbReference type="Pfam" id="PF03711"/>
    </source>
</evidence>
<dbReference type="AlphaFoldDB" id="A0AAE3LPV1"/>
<feature type="domain" description="Orn/Lys/Arg decarboxylases family 1 pyridoxal-P attachment site" evidence="6">
    <location>
        <begin position="8"/>
        <end position="310"/>
    </location>
</feature>
<dbReference type="Gene3D" id="3.40.640.10">
    <property type="entry name" value="Type I PLP-dependent aspartate aminotransferase-like (Major domain)"/>
    <property type="match status" value="1"/>
</dbReference>
<dbReference type="InterPro" id="IPR015424">
    <property type="entry name" value="PyrdxlP-dep_Trfase"/>
</dbReference>
<keyword evidence="4" id="KW-0663">Pyridoxal phosphate</keyword>
<dbReference type="PANTHER" id="PTHR43277">
    <property type="entry name" value="ARGININE DECARBOXYLASE"/>
    <property type="match status" value="1"/>
</dbReference>
<evidence type="ECO:0000256" key="1">
    <source>
        <dbReference type="ARBA" id="ARBA00001933"/>
    </source>
</evidence>
<accession>A0AAE3LPV1</accession>
<comment type="cofactor">
    <cofactor evidence="1">
        <name>pyridoxal 5'-phosphate</name>
        <dbReference type="ChEBI" id="CHEBI:597326"/>
    </cofactor>
</comment>
<keyword evidence="3" id="KW-0210">Decarboxylase</keyword>
<evidence type="ECO:0000313" key="9">
    <source>
        <dbReference type="Proteomes" id="UP001209318"/>
    </source>
</evidence>
<dbReference type="EMBL" id="JAOUSF010000008">
    <property type="protein sequence ID" value="MCU9615312.1"/>
    <property type="molecule type" value="Genomic_DNA"/>
</dbReference>
<dbReference type="InterPro" id="IPR036633">
    <property type="entry name" value="Prn/Lys/Arg_de-COase_C_sf"/>
</dbReference>